<evidence type="ECO:0000313" key="2">
    <source>
        <dbReference type="EMBL" id="CAL8070509.1"/>
    </source>
</evidence>
<evidence type="ECO:0000256" key="1">
    <source>
        <dbReference type="SAM" id="Coils"/>
    </source>
</evidence>
<dbReference type="EMBL" id="CAXLJM020000004">
    <property type="protein sequence ID" value="CAL8070509.1"/>
    <property type="molecule type" value="Genomic_DNA"/>
</dbReference>
<proteinExistence type="predicted"/>
<feature type="coiled-coil region" evidence="1">
    <location>
        <begin position="6"/>
        <end position="90"/>
    </location>
</feature>
<feature type="coiled-coil region" evidence="1">
    <location>
        <begin position="142"/>
        <end position="201"/>
    </location>
</feature>
<evidence type="ECO:0000313" key="3">
    <source>
        <dbReference type="Proteomes" id="UP001642540"/>
    </source>
</evidence>
<name>A0ABP1PL54_9HEXA</name>
<keyword evidence="3" id="KW-1185">Reference proteome</keyword>
<protein>
    <submittedName>
        <fullName evidence="2">Uncharacterized protein</fullName>
    </submittedName>
</protein>
<organism evidence="2 3">
    <name type="scientific">Orchesella dallaii</name>
    <dbReference type="NCBI Taxonomy" id="48710"/>
    <lineage>
        <taxon>Eukaryota</taxon>
        <taxon>Metazoa</taxon>
        <taxon>Ecdysozoa</taxon>
        <taxon>Arthropoda</taxon>
        <taxon>Hexapoda</taxon>
        <taxon>Collembola</taxon>
        <taxon>Entomobryomorpha</taxon>
        <taxon>Entomobryoidea</taxon>
        <taxon>Orchesellidae</taxon>
        <taxon>Orchesellinae</taxon>
        <taxon>Orchesella</taxon>
    </lineage>
</organism>
<dbReference type="Proteomes" id="UP001642540">
    <property type="component" value="Unassembled WGS sequence"/>
</dbReference>
<keyword evidence="1" id="KW-0175">Coiled coil</keyword>
<gene>
    <name evidence="2" type="ORF">ODALV1_LOCUS1273</name>
</gene>
<comment type="caution">
    <text evidence="2">The sequence shown here is derived from an EMBL/GenBank/DDBJ whole genome shotgun (WGS) entry which is preliminary data.</text>
</comment>
<sequence>MECGDVSLLAEKLERAERFIEELKKSHEKEITELKDTIDNFNNQFETIHEKYESIIKKQTALLESQKMIIETTTRENLELRSELRKKEDKFLSMQLEELDKNQRKKPSRSTHSKDEIVHAFEQAENAEKSSRTKLAKEEIELVQKSNMLRDATSKIRMLERKCSNLQREMDAMSKSHSKCITSMKSRNELLESRCERMDERCKVNYGDPALEKKGFEKPDDSLLEKILRYRGHSQPLKGALGLCCFFSKPNYDAEGDVDLDRVH</sequence>
<accession>A0ABP1PL54</accession>
<reference evidence="2 3" key="1">
    <citation type="submission" date="2024-08" db="EMBL/GenBank/DDBJ databases">
        <authorList>
            <person name="Cucini C."/>
            <person name="Frati F."/>
        </authorList>
    </citation>
    <scope>NUCLEOTIDE SEQUENCE [LARGE SCALE GENOMIC DNA]</scope>
</reference>